<dbReference type="EMBL" id="AWSO01002413">
    <property type="protein sequence ID" value="ESK81503.1"/>
    <property type="molecule type" value="Genomic_DNA"/>
</dbReference>
<comment type="caution">
    <text evidence="2">The sequence shown here is derived from an EMBL/GenBank/DDBJ whole genome shotgun (WGS) entry which is preliminary data.</text>
</comment>
<protein>
    <submittedName>
        <fullName evidence="2">Uncharacterized protein</fullName>
    </submittedName>
</protein>
<evidence type="ECO:0000313" key="3">
    <source>
        <dbReference type="Proteomes" id="UP000017559"/>
    </source>
</evidence>
<dbReference type="PROSITE" id="PS50088">
    <property type="entry name" value="ANK_REPEAT"/>
    <property type="match status" value="1"/>
</dbReference>
<sequence length="235" mass="25593">MGAIQSWFGADQAGGIFQNSSGFVINGGVFTASRPSAKLTGIANHEQLQSESEVYAQMLFPKKKGYSLWIPNVSDDLLPEYQKQGISIGNVGTIDKEGHFKYFFNILLPSDHPCNMAGGVPAGFVPLSVNLRLKKGTYSPSTHITHPESDICRTQLELCEVQMSSKLEAALANDLKPSMSVADQYHHYVDSERQETETWADPNVPGSGYGTALQAALQTEDLDIMKLLVEKGANP</sequence>
<dbReference type="KEGG" id="mrr:Moror_11249"/>
<dbReference type="AlphaFoldDB" id="V2W3X3"/>
<accession>V2W3X3</accession>
<evidence type="ECO:0000256" key="1">
    <source>
        <dbReference type="PROSITE-ProRule" id="PRU00023"/>
    </source>
</evidence>
<dbReference type="Proteomes" id="UP000017559">
    <property type="component" value="Unassembled WGS sequence"/>
</dbReference>
<evidence type="ECO:0000313" key="2">
    <source>
        <dbReference type="EMBL" id="ESK81503.1"/>
    </source>
</evidence>
<feature type="repeat" description="ANK" evidence="1">
    <location>
        <begin position="211"/>
        <end position="235"/>
    </location>
</feature>
<dbReference type="InterPro" id="IPR002110">
    <property type="entry name" value="Ankyrin_rpt"/>
</dbReference>
<dbReference type="STRING" id="1381753.V2W3X3"/>
<organism evidence="2 3">
    <name type="scientific">Moniliophthora roreri (strain MCA 2997)</name>
    <name type="common">Cocoa frosty pod rot fungus</name>
    <name type="synonym">Crinipellis roreri</name>
    <dbReference type="NCBI Taxonomy" id="1381753"/>
    <lineage>
        <taxon>Eukaryota</taxon>
        <taxon>Fungi</taxon>
        <taxon>Dikarya</taxon>
        <taxon>Basidiomycota</taxon>
        <taxon>Agaricomycotina</taxon>
        <taxon>Agaricomycetes</taxon>
        <taxon>Agaricomycetidae</taxon>
        <taxon>Agaricales</taxon>
        <taxon>Marasmiineae</taxon>
        <taxon>Marasmiaceae</taxon>
        <taxon>Moniliophthora</taxon>
    </lineage>
</organism>
<proteinExistence type="predicted"/>
<dbReference type="OrthoDB" id="3070764at2759"/>
<keyword evidence="3" id="KW-1185">Reference proteome</keyword>
<gene>
    <name evidence="2" type="ORF">Moror_11249</name>
</gene>
<keyword evidence="1" id="KW-0040">ANK repeat</keyword>
<dbReference type="PROSITE" id="PS50297">
    <property type="entry name" value="ANK_REP_REGION"/>
    <property type="match status" value="1"/>
</dbReference>
<name>V2W3X3_MONRO</name>
<reference evidence="2 3" key="1">
    <citation type="journal article" date="2014" name="BMC Genomics">
        <title>Genome and secretome analysis of the hemibiotrophic fungal pathogen, Moniliophthora roreri, which causes frosty pod rot disease of cacao: mechanisms of the biotrophic and necrotrophic phases.</title>
        <authorList>
            <person name="Meinhardt L.W."/>
            <person name="Costa G.G.L."/>
            <person name="Thomazella D.P.T."/>
            <person name="Teixeira P.J.P.L."/>
            <person name="Carazzolle M.F."/>
            <person name="Schuster S.C."/>
            <person name="Carlson J.E."/>
            <person name="Guiltinan M.J."/>
            <person name="Mieczkowski P."/>
            <person name="Farmer A."/>
            <person name="Ramaraj T."/>
            <person name="Crozier J."/>
            <person name="Davis R.E."/>
            <person name="Shao J."/>
            <person name="Melnick R.L."/>
            <person name="Pereira G.A.G."/>
            <person name="Bailey B.A."/>
        </authorList>
    </citation>
    <scope>NUCLEOTIDE SEQUENCE [LARGE SCALE GENOMIC DNA]</scope>
    <source>
        <strain evidence="2 3">MCA 2997</strain>
    </source>
</reference>
<dbReference type="HOGENOM" id="CLU_1180506_0_0_1"/>